<evidence type="ECO:0000256" key="3">
    <source>
        <dbReference type="ARBA" id="ARBA00022448"/>
    </source>
</evidence>
<dbReference type="CTD" id="9342"/>
<dbReference type="Proteomes" id="UP000515152">
    <property type="component" value="Chromosome 7"/>
</dbReference>
<feature type="compositionally biased region" description="Polar residues" evidence="22">
    <location>
        <begin position="184"/>
        <end position="197"/>
    </location>
</feature>
<dbReference type="OrthoDB" id="18679at2759"/>
<dbReference type="GO" id="GO:0000421">
    <property type="term" value="C:autophagosome membrane"/>
    <property type="evidence" value="ECO:0007669"/>
    <property type="project" value="UniProtKB-SubCell"/>
</dbReference>
<keyword evidence="9" id="KW-0333">Golgi apparatus</keyword>
<dbReference type="GeneTree" id="ENSGT00950000182843"/>
<dbReference type="GeneID" id="105888529"/>
<evidence type="ECO:0000313" key="25">
    <source>
        <dbReference type="RefSeq" id="XP_012669720.2"/>
    </source>
</evidence>
<dbReference type="FunFam" id="1.20.5.110:FF:000051">
    <property type="entry name" value="synaptosomal-associated protein 29"/>
    <property type="match status" value="1"/>
</dbReference>
<accession>A0A6P8FBX8</accession>
<evidence type="ECO:0000256" key="6">
    <source>
        <dbReference type="ARBA" id="ARBA00022553"/>
    </source>
</evidence>
<dbReference type="Gene3D" id="1.20.5.110">
    <property type="match status" value="2"/>
</dbReference>
<dbReference type="GO" id="GO:0060170">
    <property type="term" value="C:ciliary membrane"/>
    <property type="evidence" value="ECO:0007669"/>
    <property type="project" value="UniProtKB-SubCell"/>
</dbReference>
<proteinExistence type="inferred from homology"/>
<dbReference type="GO" id="GO:0031410">
    <property type="term" value="C:cytoplasmic vesicle"/>
    <property type="evidence" value="ECO:0007669"/>
    <property type="project" value="UniProtKB-KW"/>
</dbReference>
<protein>
    <recommendedName>
        <fullName evidence="18">Synaptosomal-associated protein 29</fullName>
    </recommendedName>
    <alternativeName>
        <fullName evidence="19">Soluble 29 kDa NSF attachment protein</fullName>
    </alternativeName>
    <alternativeName>
        <fullName evidence="20">Vesicle-membrane fusion protein SNAP-29</fullName>
    </alternativeName>
</protein>
<dbReference type="GO" id="GO:0006914">
    <property type="term" value="P:autophagy"/>
    <property type="evidence" value="ECO:0007669"/>
    <property type="project" value="UniProtKB-KW"/>
</dbReference>
<dbReference type="InterPro" id="IPR000727">
    <property type="entry name" value="T_SNARE_dom"/>
</dbReference>
<reference evidence="25 26" key="1">
    <citation type="submission" date="2025-04" db="UniProtKB">
        <authorList>
            <consortium name="RefSeq"/>
        </authorList>
    </citation>
    <scope>IDENTIFICATION</scope>
</reference>
<keyword evidence="5" id="KW-0963">Cytoplasm</keyword>
<name>A0A6P8FBX8_CLUHA</name>
<organism evidence="24 26">
    <name type="scientific">Clupea harengus</name>
    <name type="common">Atlantic herring</name>
    <dbReference type="NCBI Taxonomy" id="7950"/>
    <lineage>
        <taxon>Eukaryota</taxon>
        <taxon>Metazoa</taxon>
        <taxon>Chordata</taxon>
        <taxon>Craniata</taxon>
        <taxon>Vertebrata</taxon>
        <taxon>Euteleostomi</taxon>
        <taxon>Actinopterygii</taxon>
        <taxon>Neopterygii</taxon>
        <taxon>Teleostei</taxon>
        <taxon>Clupei</taxon>
        <taxon>Clupeiformes</taxon>
        <taxon>Clupeoidei</taxon>
        <taxon>Clupeidae</taxon>
        <taxon>Clupea</taxon>
    </lineage>
</organism>
<evidence type="ECO:0000256" key="1">
    <source>
        <dbReference type="ARBA" id="ARBA00004395"/>
    </source>
</evidence>
<dbReference type="KEGG" id="char:105888529"/>
<dbReference type="RefSeq" id="XP_012669720.2">
    <property type="nucleotide sequence ID" value="XM_012814266.3"/>
</dbReference>
<keyword evidence="24" id="KW-1185">Reference proteome</keyword>
<keyword evidence="6" id="KW-0597">Phosphoprotein</keyword>
<gene>
    <name evidence="25 26" type="primary">snap29</name>
</gene>
<evidence type="ECO:0000256" key="21">
    <source>
        <dbReference type="ARBA" id="ARBA00046522"/>
    </source>
</evidence>
<evidence type="ECO:0000313" key="26">
    <source>
        <dbReference type="RefSeq" id="XP_031426023.1"/>
    </source>
</evidence>
<dbReference type="GO" id="GO:0000139">
    <property type="term" value="C:Golgi membrane"/>
    <property type="evidence" value="ECO:0007669"/>
    <property type="project" value="UniProtKB-SubCell"/>
</dbReference>
<sequence>MAAYPGSHNPFADDDDEEETTGSRSKGGFNFNDEPPENRLTEAERRQQHLQQEVMRTAQSAVDSSNRSLGLIYESEKVGTETAEELMRQGEVLKRSERMVDNMEQDLRTSQRHINSIKSVWGGVVNYFKAKPDPKPPQREQPVGYQANSKLQNALTESKQQEDRYQDSHPNLRKLDTSGFGASAASNDNPSNQNGHPQNRHLKAAHQKLDCNLDDMSLGLSRLKNLGLGLQSEIDDQDVALDSLLNKVDNMDGRIGSTNRQLKKL</sequence>
<dbReference type="GO" id="GO:0016082">
    <property type="term" value="P:synaptic vesicle priming"/>
    <property type="evidence" value="ECO:0007669"/>
    <property type="project" value="TreeGrafter"/>
</dbReference>
<evidence type="ECO:0000256" key="22">
    <source>
        <dbReference type="SAM" id="MobiDB-lite"/>
    </source>
</evidence>
<evidence type="ECO:0000256" key="7">
    <source>
        <dbReference type="ARBA" id="ARBA00022927"/>
    </source>
</evidence>
<evidence type="ECO:0000256" key="10">
    <source>
        <dbReference type="ARBA" id="ARBA00023054"/>
    </source>
</evidence>
<evidence type="ECO:0000256" key="13">
    <source>
        <dbReference type="ARBA" id="ARBA00023273"/>
    </source>
</evidence>
<dbReference type="PANTHER" id="PTHR19305:SF9">
    <property type="entry name" value="SYNAPTOSOMAL-ASSOCIATED PROTEIN 29"/>
    <property type="match status" value="1"/>
</dbReference>
<dbReference type="GO" id="GO:0098793">
    <property type="term" value="C:presynapse"/>
    <property type="evidence" value="ECO:0007669"/>
    <property type="project" value="GOC"/>
</dbReference>
<evidence type="ECO:0000256" key="9">
    <source>
        <dbReference type="ARBA" id="ARBA00023034"/>
    </source>
</evidence>
<evidence type="ECO:0000256" key="16">
    <source>
        <dbReference type="ARBA" id="ARBA00037808"/>
    </source>
</evidence>
<keyword evidence="12" id="KW-0472">Membrane</keyword>
<evidence type="ECO:0000256" key="2">
    <source>
        <dbReference type="ARBA" id="ARBA00009480"/>
    </source>
</evidence>
<dbReference type="GO" id="GO:0031201">
    <property type="term" value="C:SNARE complex"/>
    <property type="evidence" value="ECO:0007669"/>
    <property type="project" value="TreeGrafter"/>
</dbReference>
<evidence type="ECO:0000256" key="5">
    <source>
        <dbReference type="ARBA" id="ARBA00022490"/>
    </source>
</evidence>
<evidence type="ECO:0000256" key="20">
    <source>
        <dbReference type="ARBA" id="ARBA00043032"/>
    </source>
</evidence>
<evidence type="ECO:0000256" key="8">
    <source>
        <dbReference type="ARBA" id="ARBA00023006"/>
    </source>
</evidence>
<evidence type="ECO:0000256" key="18">
    <source>
        <dbReference type="ARBA" id="ARBA00041113"/>
    </source>
</evidence>
<keyword evidence="11" id="KW-0969">Cilium</keyword>
<comment type="function">
    <text evidence="15">SNAREs, soluble N-ethylmaleimide-sensitive factor-attachment protein receptors, are essential proteins for fusion of cellular membranes. SNAREs localized on opposing membranes assemble to form a trans-SNARE complex, an extended, parallel four alpha-helical bundle that drives membrane fusion. SNAP29 is a SNARE involved in autophagy through the direct control of autophagosome membrane fusion with the lysososome membrane. Also plays a role in ciliogenesis by regulating membrane fusions.</text>
</comment>
<keyword evidence="13" id="KW-0966">Cell projection</keyword>
<evidence type="ECO:0000256" key="19">
    <source>
        <dbReference type="ARBA" id="ARBA00042308"/>
    </source>
</evidence>
<dbReference type="FunFam" id="1.20.5.110:FF:000041">
    <property type="entry name" value="Synaptosomal-associated protein 29"/>
    <property type="match status" value="1"/>
</dbReference>
<dbReference type="CDD" id="cd15856">
    <property type="entry name" value="SNARE_SNAP29C"/>
    <property type="match status" value="1"/>
</dbReference>
<dbReference type="RefSeq" id="XP_031426023.1">
    <property type="nucleotide sequence ID" value="XM_031570163.2"/>
</dbReference>
<dbReference type="GO" id="GO:0019905">
    <property type="term" value="F:syntaxin binding"/>
    <property type="evidence" value="ECO:0007669"/>
    <property type="project" value="TreeGrafter"/>
</dbReference>
<dbReference type="SMART" id="SM00397">
    <property type="entry name" value="t_SNARE"/>
    <property type="match status" value="2"/>
</dbReference>
<dbReference type="PANTHER" id="PTHR19305">
    <property type="entry name" value="SYNAPTOSOMAL ASSOCIATED PROTEIN"/>
    <property type="match status" value="1"/>
</dbReference>
<evidence type="ECO:0000256" key="17">
    <source>
        <dbReference type="ARBA" id="ARBA00037854"/>
    </source>
</evidence>
<comment type="similarity">
    <text evidence="2">Belongs to the SNAP-25 family.</text>
</comment>
<dbReference type="SUPFAM" id="SSF58038">
    <property type="entry name" value="SNARE fusion complex"/>
    <property type="match status" value="2"/>
</dbReference>
<evidence type="ECO:0000256" key="12">
    <source>
        <dbReference type="ARBA" id="ARBA00023136"/>
    </source>
</evidence>
<keyword evidence="8" id="KW-0072">Autophagy</keyword>
<evidence type="ECO:0000256" key="11">
    <source>
        <dbReference type="ARBA" id="ARBA00023069"/>
    </source>
</evidence>
<keyword evidence="14" id="KW-0968">Cytoplasmic vesicle</keyword>
<dbReference type="GO" id="GO:0015031">
    <property type="term" value="P:protein transport"/>
    <property type="evidence" value="ECO:0007669"/>
    <property type="project" value="UniProtKB-KW"/>
</dbReference>
<feature type="region of interest" description="Disordered" evidence="22">
    <location>
        <begin position="153"/>
        <end position="202"/>
    </location>
</feature>
<comment type="subcellular location">
    <subcellularLocation>
        <location evidence="16">Cell projection</location>
        <location evidence="16">Cilium membrane</location>
        <topology evidence="16">Peripheral membrane protein</topology>
    </subcellularLocation>
    <subcellularLocation>
        <location evidence="17">Cytoplasmic vesicle</location>
        <location evidence="17">Autophagosome membrane</location>
        <topology evidence="17">Peripheral membrane protein</topology>
    </subcellularLocation>
    <subcellularLocation>
        <location evidence="1">Golgi apparatus membrane</location>
        <topology evidence="1">Peripheral membrane protein</topology>
    </subcellularLocation>
</comment>
<evidence type="ECO:0000313" key="24">
    <source>
        <dbReference type="Proteomes" id="UP000515152"/>
    </source>
</evidence>
<feature type="domain" description="T-SNARE coiled-coil homology" evidence="23">
    <location>
        <begin position="203"/>
        <end position="265"/>
    </location>
</feature>
<dbReference type="AlphaFoldDB" id="A0A6P8FBX8"/>
<dbReference type="CDD" id="cd15887">
    <property type="entry name" value="SNARE_SNAP29N"/>
    <property type="match status" value="1"/>
</dbReference>
<comment type="subunit">
    <text evidence="21">Forms a SNARE complex, composed of VAMP8, SNAP29 and STX17, involved in fusion of autophagosome with lysosome. Interacts with multiple syntaxins including STX6. Interacts with EIPR1. Interacts with STX17; this interaction is increased in the absence of TMEM39A.</text>
</comment>
<feature type="compositionally biased region" description="Basic and acidic residues" evidence="22">
    <location>
        <begin position="36"/>
        <end position="47"/>
    </location>
</feature>
<feature type="domain" description="T-SNARE coiled-coil homology" evidence="23">
    <location>
        <begin position="55"/>
        <end position="117"/>
    </location>
</feature>
<keyword evidence="10" id="KW-0175">Coiled coil</keyword>
<evidence type="ECO:0000256" key="15">
    <source>
        <dbReference type="ARBA" id="ARBA00037064"/>
    </source>
</evidence>
<evidence type="ECO:0000256" key="4">
    <source>
        <dbReference type="ARBA" id="ARBA00022475"/>
    </source>
</evidence>
<evidence type="ECO:0000256" key="14">
    <source>
        <dbReference type="ARBA" id="ARBA00023329"/>
    </source>
</evidence>
<dbReference type="GO" id="GO:0005484">
    <property type="term" value="F:SNAP receptor activity"/>
    <property type="evidence" value="ECO:0007669"/>
    <property type="project" value="TreeGrafter"/>
</dbReference>
<dbReference type="PROSITE" id="PS50192">
    <property type="entry name" value="T_SNARE"/>
    <property type="match status" value="2"/>
</dbReference>
<dbReference type="GO" id="GO:0031629">
    <property type="term" value="P:synaptic vesicle fusion to presynaptic active zone membrane"/>
    <property type="evidence" value="ECO:0007669"/>
    <property type="project" value="TreeGrafter"/>
</dbReference>
<evidence type="ECO:0000259" key="23">
    <source>
        <dbReference type="PROSITE" id="PS50192"/>
    </source>
</evidence>
<keyword evidence="7" id="KW-0653">Protein transport</keyword>
<keyword evidence="3" id="KW-0813">Transport</keyword>
<feature type="region of interest" description="Disordered" evidence="22">
    <location>
        <begin position="1"/>
        <end position="65"/>
    </location>
</feature>
<keyword evidence="4" id="KW-1003">Cell membrane</keyword>